<sequence>MFVELGPGAALTAMVQENLPETAAERSVFVAGLRREGAEVESLLLAVAQAFTAGVAVRWPAVFAGVRTSRVDLPTYAFQRERFWLQQPASSAGDVTAAGLGAAGHPLLGAVTALAEGEGVLWTGRVSVRTHPWLADHVMAGAVLFPGTGFVELAACAGQRAGCGVLEELTLTAPLVLSGDSAVQVQVWVGGPQEESGRRPVNIYSRPENDQSDGDVWVRHATGVVSPATPAPEFDLTVWPPHGAVAVDVDGLYERLAETGFGYGPTFQGLQAVWRRDAEVFAEIALPEPTAEEAGLFGVHPALLDAALHPALLDAGLSGGDGGLRLPFAWSGVSVFAAGAAVLRVRLTPVGDDGLSLDVADGAGAPVAVVESLVARPVTIEQLTAAGGNAGVGPDHLFQVDWVDIPANKEQPQWGLLGSDLFGVAAGRPDISQYSSLEDLQEAVETGAALDTVLVCRASDGHADLVETVHRNTLEVLNLLQGWLSADCFMNLKLVIVTRGAVPARHGEAVEDLANAPVWGLVRSAQSENPGRFTLVDIDAEDLSLSVLPAAAGIDEPQLAIRDGVVVAPRLAAATSQDALAVPIGSRAWRLDNVTAGTIEGLSIVQCPEVLQPLEEGQLRLAVHAAGINFRDVIIALDMVAGLQGIGGEAAGVVLEVGPGVADFAVGDRVMGLCAGSFGPVAIADHRYLVKMPEGWRFDQAASIPIAYVTAYYGLVDLAGVRPGESVLIHAAAGGVGTAAVQLTRYLGAEVYATASPQKWRALREAGLDGKHIANSRTLDFEERFLEATDGRGVDVVIDCLANDFVDAGLRLLGDGGRFLEIGKTDKRDPVAVAEQYPGVRYQAYDVNEAGAARIQEILRDVVSLIDRDVIKAPQITTWDIRRGRDAFRALSQAQLIGKAVVNIAQPLDTQGTALITGGTGALGRHVARHLIARHGMRNLLVVSRQGIEAKHAREMAEELAALDTAVSFATCDVADRRAVAALLAGIPDEHPLVAVVHAAGVLDDGTTGSLTPEQVGNVLRPKVNGAWNLHELTQDLPLSMFTLFSSAAGTFGNAGQGNYAAASTFLDALAHHRRARGLTALSLAWGLWADRDGMAGDLDDTDTGRFERSGMLPLSREEGLALFDEAHARDLPVVAPLRVNVQLFRHATDNAPHLLRQLIGESGKRPETKRALAGGGLSTGKRLRALPKAERDQLLADLVRSHTAVVLGMRSAESLPGHLAFAELGLDSLTAVELRNRLSQDLDVALPASLLFDHPTFEALTEFLGAKIAPDELTEIDIIESDLNALDGRLALLAPGADDRKRIFERLNALAKKWGPLEVDDIDLDIASNEDLFDLVDREFGTS</sequence>
<dbReference type="InterPro" id="IPR020843">
    <property type="entry name" value="ER"/>
</dbReference>
<feature type="region of interest" description="N-terminal hotdog fold" evidence="4">
    <location>
        <begin position="105"/>
        <end position="232"/>
    </location>
</feature>
<dbReference type="Proteomes" id="UP001595912">
    <property type="component" value="Unassembled WGS sequence"/>
</dbReference>
<organism evidence="7 8">
    <name type="scientific">Dactylosporangium cerinum</name>
    <dbReference type="NCBI Taxonomy" id="1434730"/>
    <lineage>
        <taxon>Bacteria</taxon>
        <taxon>Bacillati</taxon>
        <taxon>Actinomycetota</taxon>
        <taxon>Actinomycetes</taxon>
        <taxon>Micromonosporales</taxon>
        <taxon>Micromonosporaceae</taxon>
        <taxon>Dactylosporangium</taxon>
    </lineage>
</organism>
<dbReference type="PANTHER" id="PTHR43775">
    <property type="entry name" value="FATTY ACID SYNTHASE"/>
    <property type="match status" value="1"/>
</dbReference>
<dbReference type="InterPro" id="IPR011032">
    <property type="entry name" value="GroES-like_sf"/>
</dbReference>
<dbReference type="SMART" id="SM00822">
    <property type="entry name" value="PKS_KR"/>
    <property type="match status" value="1"/>
</dbReference>
<dbReference type="RefSeq" id="WP_380126126.1">
    <property type="nucleotide sequence ID" value="NZ_JBHSIU010000079.1"/>
</dbReference>
<dbReference type="InterPro" id="IPR042104">
    <property type="entry name" value="PKS_dehydratase_sf"/>
</dbReference>
<dbReference type="InterPro" id="IPR036291">
    <property type="entry name" value="NAD(P)-bd_dom_sf"/>
</dbReference>
<dbReference type="CDD" id="cd05195">
    <property type="entry name" value="enoyl_red"/>
    <property type="match status" value="1"/>
</dbReference>
<dbReference type="SMART" id="SM00829">
    <property type="entry name" value="PKS_ER"/>
    <property type="match status" value="1"/>
</dbReference>
<evidence type="ECO:0000313" key="7">
    <source>
        <dbReference type="EMBL" id="MFC5005487.1"/>
    </source>
</evidence>
<dbReference type="InterPro" id="IPR020807">
    <property type="entry name" value="PKS_DH"/>
</dbReference>
<keyword evidence="8" id="KW-1185">Reference proteome</keyword>
<dbReference type="InterPro" id="IPR002364">
    <property type="entry name" value="Quin_OxRdtase/zeta-crystal_CS"/>
</dbReference>
<evidence type="ECO:0000256" key="4">
    <source>
        <dbReference type="PROSITE-ProRule" id="PRU01363"/>
    </source>
</evidence>
<evidence type="ECO:0000259" key="5">
    <source>
        <dbReference type="PROSITE" id="PS50075"/>
    </source>
</evidence>
<dbReference type="Pfam" id="PF21089">
    <property type="entry name" value="PKS_DH_N"/>
    <property type="match status" value="1"/>
</dbReference>
<dbReference type="InterPro" id="IPR009081">
    <property type="entry name" value="PP-bd_ACP"/>
</dbReference>
<protein>
    <submittedName>
        <fullName evidence="7">SDR family NAD(P)-dependent oxidoreductase</fullName>
    </submittedName>
</protein>
<name>A0ABV9W9R6_9ACTN</name>
<feature type="domain" description="Carrier" evidence="5">
    <location>
        <begin position="1194"/>
        <end position="1269"/>
    </location>
</feature>
<keyword evidence="1" id="KW-0596">Phosphopantetheine</keyword>
<dbReference type="Pfam" id="PF13602">
    <property type="entry name" value="ADH_zinc_N_2"/>
    <property type="match status" value="1"/>
</dbReference>
<dbReference type="PROSITE" id="PS00012">
    <property type="entry name" value="PHOSPHOPANTETHEINE"/>
    <property type="match status" value="1"/>
</dbReference>
<keyword evidence="3" id="KW-0808">Transferase</keyword>
<dbReference type="PROSITE" id="PS50075">
    <property type="entry name" value="CARRIER"/>
    <property type="match status" value="1"/>
</dbReference>
<dbReference type="SMART" id="SM00823">
    <property type="entry name" value="PKS_PP"/>
    <property type="match status" value="1"/>
</dbReference>
<dbReference type="SUPFAM" id="SSF50129">
    <property type="entry name" value="GroES-like"/>
    <property type="match status" value="1"/>
</dbReference>
<feature type="active site" description="Proton acceptor; for dehydratase activity" evidence="4">
    <location>
        <position position="137"/>
    </location>
</feature>
<proteinExistence type="predicted"/>
<feature type="active site" description="Proton donor; for dehydratase activity" evidence="4">
    <location>
        <position position="305"/>
    </location>
</feature>
<dbReference type="SUPFAM" id="SSF47336">
    <property type="entry name" value="ACP-like"/>
    <property type="match status" value="1"/>
</dbReference>
<dbReference type="Pfam" id="PF22953">
    <property type="entry name" value="SpnB_Rossmann"/>
    <property type="match status" value="1"/>
</dbReference>
<dbReference type="InterPro" id="IPR036736">
    <property type="entry name" value="ACP-like_sf"/>
</dbReference>
<dbReference type="SMART" id="SM00826">
    <property type="entry name" value="PKS_DH"/>
    <property type="match status" value="1"/>
</dbReference>
<reference evidence="8" key="1">
    <citation type="journal article" date="2019" name="Int. J. Syst. Evol. Microbiol.">
        <title>The Global Catalogue of Microorganisms (GCM) 10K type strain sequencing project: providing services to taxonomists for standard genome sequencing and annotation.</title>
        <authorList>
            <consortium name="The Broad Institute Genomics Platform"/>
            <consortium name="The Broad Institute Genome Sequencing Center for Infectious Disease"/>
            <person name="Wu L."/>
            <person name="Ma J."/>
        </authorList>
    </citation>
    <scope>NUCLEOTIDE SEQUENCE [LARGE SCALE GENOMIC DNA]</scope>
    <source>
        <strain evidence="8">CGMCC 4.7152</strain>
    </source>
</reference>
<evidence type="ECO:0000256" key="1">
    <source>
        <dbReference type="ARBA" id="ARBA00022450"/>
    </source>
</evidence>
<dbReference type="InterPro" id="IPR049552">
    <property type="entry name" value="PKS_DH_N"/>
</dbReference>
<evidence type="ECO:0000256" key="3">
    <source>
        <dbReference type="ARBA" id="ARBA00022679"/>
    </source>
</evidence>
<feature type="region of interest" description="C-terminal hotdog fold" evidence="4">
    <location>
        <begin position="244"/>
        <end position="384"/>
    </location>
</feature>
<dbReference type="Gene3D" id="3.10.129.110">
    <property type="entry name" value="Polyketide synthase dehydratase"/>
    <property type="match status" value="1"/>
</dbReference>
<dbReference type="SMART" id="SM01294">
    <property type="entry name" value="PKS_PP_betabranch"/>
    <property type="match status" value="1"/>
</dbReference>
<comment type="caution">
    <text evidence="7">The sequence shown here is derived from an EMBL/GenBank/DDBJ whole genome shotgun (WGS) entry which is preliminary data.</text>
</comment>
<dbReference type="PROSITE" id="PS52019">
    <property type="entry name" value="PKS_MFAS_DH"/>
    <property type="match status" value="1"/>
</dbReference>
<dbReference type="InterPro" id="IPR049900">
    <property type="entry name" value="PKS_mFAS_DH"/>
</dbReference>
<dbReference type="Gene3D" id="3.40.366.10">
    <property type="entry name" value="Malonyl-Coenzyme A Acyl Carrier Protein, domain 2"/>
    <property type="match status" value="1"/>
</dbReference>
<dbReference type="Pfam" id="PF14765">
    <property type="entry name" value="PS-DH"/>
    <property type="match status" value="1"/>
</dbReference>
<dbReference type="PROSITE" id="PS01162">
    <property type="entry name" value="QOR_ZETA_CRYSTAL"/>
    <property type="match status" value="1"/>
</dbReference>
<dbReference type="Gene3D" id="1.10.1200.10">
    <property type="entry name" value="ACP-like"/>
    <property type="match status" value="1"/>
</dbReference>
<dbReference type="InterPro" id="IPR013968">
    <property type="entry name" value="PKS_KR"/>
</dbReference>
<dbReference type="InterPro" id="IPR050091">
    <property type="entry name" value="PKS_NRPS_Biosynth_Enz"/>
</dbReference>
<dbReference type="Pfam" id="PF08240">
    <property type="entry name" value="ADH_N"/>
    <property type="match status" value="1"/>
</dbReference>
<evidence type="ECO:0000259" key="6">
    <source>
        <dbReference type="PROSITE" id="PS52019"/>
    </source>
</evidence>
<dbReference type="EMBL" id="JBHSIU010000079">
    <property type="protein sequence ID" value="MFC5005487.1"/>
    <property type="molecule type" value="Genomic_DNA"/>
</dbReference>
<evidence type="ECO:0000256" key="2">
    <source>
        <dbReference type="ARBA" id="ARBA00022553"/>
    </source>
</evidence>
<dbReference type="InterPro" id="IPR055123">
    <property type="entry name" value="SpnB-like_Rossmann"/>
</dbReference>
<dbReference type="InterPro" id="IPR013154">
    <property type="entry name" value="ADH-like_N"/>
</dbReference>
<dbReference type="InterPro" id="IPR020806">
    <property type="entry name" value="PKS_PP-bd"/>
</dbReference>
<dbReference type="CDD" id="cd08956">
    <property type="entry name" value="KR_3_FAS_SDR_x"/>
    <property type="match status" value="1"/>
</dbReference>
<dbReference type="SUPFAM" id="SSF51735">
    <property type="entry name" value="NAD(P)-binding Rossmann-fold domains"/>
    <property type="match status" value="3"/>
</dbReference>
<dbReference type="Gene3D" id="3.40.50.11460">
    <property type="match status" value="1"/>
</dbReference>
<dbReference type="PANTHER" id="PTHR43775:SF51">
    <property type="entry name" value="INACTIVE PHENOLPHTHIOCEROL SYNTHESIS POLYKETIDE SYNTHASE TYPE I PKS1-RELATED"/>
    <property type="match status" value="1"/>
</dbReference>
<dbReference type="InterPro" id="IPR049551">
    <property type="entry name" value="PKS_DH_C"/>
</dbReference>
<evidence type="ECO:0000313" key="8">
    <source>
        <dbReference type="Proteomes" id="UP001595912"/>
    </source>
</evidence>
<dbReference type="Gene3D" id="3.30.70.3290">
    <property type="match status" value="1"/>
</dbReference>
<dbReference type="Gene3D" id="3.40.50.720">
    <property type="entry name" value="NAD(P)-binding Rossmann-like Domain"/>
    <property type="match status" value="1"/>
</dbReference>
<dbReference type="Pfam" id="PF08659">
    <property type="entry name" value="KR"/>
    <property type="match status" value="1"/>
</dbReference>
<keyword evidence="2" id="KW-0597">Phosphoprotein</keyword>
<gene>
    <name evidence="7" type="ORF">ACFPIJ_47645</name>
</gene>
<accession>A0ABV9W9R6</accession>
<dbReference type="Gene3D" id="3.90.180.10">
    <property type="entry name" value="Medium-chain alcohol dehydrogenases, catalytic domain"/>
    <property type="match status" value="1"/>
</dbReference>
<dbReference type="InterPro" id="IPR006162">
    <property type="entry name" value="Ppantetheine_attach_site"/>
</dbReference>
<dbReference type="InterPro" id="IPR001227">
    <property type="entry name" value="Ac_transferase_dom_sf"/>
</dbReference>
<dbReference type="InterPro" id="IPR057326">
    <property type="entry name" value="KR_dom"/>
</dbReference>
<feature type="domain" description="PKS/mFAS DH" evidence="6">
    <location>
        <begin position="105"/>
        <end position="384"/>
    </location>
</feature>
<dbReference type="Pfam" id="PF00550">
    <property type="entry name" value="PP-binding"/>
    <property type="match status" value="1"/>
</dbReference>